<evidence type="ECO:0008006" key="3">
    <source>
        <dbReference type="Google" id="ProtNLM"/>
    </source>
</evidence>
<comment type="caution">
    <text evidence="1">The sequence shown here is derived from an EMBL/GenBank/DDBJ whole genome shotgun (WGS) entry which is preliminary data.</text>
</comment>
<sequence>MKTLLNNSKHILGSLLLTTLLFSSCKTTDDNDLPPVEHIPATEQEFKSIKDEALADLTQNFSFNSDDGYITLTSENGVQIGINGDCLTLNGDEISGNVDIEFVEIFEKGNMLTTNKPTMGRLPNGDKAMLLTGGEFFIEATKDGQLLDTNCLINLIVPSSLTGGTDNEMVLWTGTIEEDDTLTWDEVDNATGQGGVFAEGGQYYTLLEGFGWTNVDRFYNDPRPKTQIQVQAPVGYNYTNSAVYLSYDGEDTGLAALDTYDGTLNLFSEHYGQIPIGLECHVIFATEDNGIWRYAVKAVTIAENDIITFNIDETTTGTKASLTALINALP</sequence>
<keyword evidence="2" id="KW-1185">Reference proteome</keyword>
<dbReference type="Proteomes" id="UP001149142">
    <property type="component" value="Unassembled WGS sequence"/>
</dbReference>
<organism evidence="1 2">
    <name type="scientific">Mesoflavibacter profundi</name>
    <dbReference type="NCBI Taxonomy" id="2708110"/>
    <lineage>
        <taxon>Bacteria</taxon>
        <taxon>Pseudomonadati</taxon>
        <taxon>Bacteroidota</taxon>
        <taxon>Flavobacteriia</taxon>
        <taxon>Flavobacteriales</taxon>
        <taxon>Flavobacteriaceae</taxon>
        <taxon>Mesoflavibacter</taxon>
    </lineage>
</organism>
<proteinExistence type="predicted"/>
<reference evidence="1" key="1">
    <citation type="submission" date="2022-11" db="EMBL/GenBank/DDBJ databases">
        <title>Refractory cell wall polysaccharides provide important carbon source for microbial heterotrophs in the hadal ocean.</title>
        <authorList>
            <person name="Zhu X."/>
        </authorList>
    </citation>
    <scope>NUCLEOTIDE SEQUENCE</scope>
    <source>
        <strain evidence="1">MTRN7</strain>
    </source>
</reference>
<dbReference type="RefSeq" id="WP_106687410.1">
    <property type="nucleotide sequence ID" value="NZ_CAXQEU010000129.1"/>
</dbReference>
<dbReference type="PROSITE" id="PS51257">
    <property type="entry name" value="PROKAR_LIPOPROTEIN"/>
    <property type="match status" value="1"/>
</dbReference>
<evidence type="ECO:0000313" key="2">
    <source>
        <dbReference type="Proteomes" id="UP001149142"/>
    </source>
</evidence>
<protein>
    <recommendedName>
        <fullName evidence="3">Lipocalin-like domain-containing protein</fullName>
    </recommendedName>
</protein>
<name>A0ABT4S2L5_9FLAO</name>
<dbReference type="EMBL" id="JAPFGC010000002">
    <property type="protein sequence ID" value="MDA0178235.1"/>
    <property type="molecule type" value="Genomic_DNA"/>
</dbReference>
<accession>A0ABT4S2L5</accession>
<gene>
    <name evidence="1" type="ORF">OOZ35_12090</name>
</gene>
<evidence type="ECO:0000313" key="1">
    <source>
        <dbReference type="EMBL" id="MDA0178235.1"/>
    </source>
</evidence>